<proteinExistence type="predicted"/>
<comment type="caution">
    <text evidence="6">The sequence shown here is derived from an EMBL/GenBank/DDBJ whole genome shotgun (WGS) entry which is preliminary data.</text>
</comment>
<name>A0A6C2C985_9LACO</name>
<organism evidence="6 7">
    <name type="scientific">Weissella muntiaci</name>
    <dbReference type="NCBI Taxonomy" id="2508881"/>
    <lineage>
        <taxon>Bacteria</taxon>
        <taxon>Bacillati</taxon>
        <taxon>Bacillota</taxon>
        <taxon>Bacilli</taxon>
        <taxon>Lactobacillales</taxon>
        <taxon>Lactobacillaceae</taxon>
        <taxon>Weissella</taxon>
    </lineage>
</organism>
<dbReference type="InterPro" id="IPR036640">
    <property type="entry name" value="ABC1_TM_sf"/>
</dbReference>
<reference evidence="6 7" key="1">
    <citation type="submission" date="2019-01" db="EMBL/GenBank/DDBJ databases">
        <title>Weissella sp. nov., a novel lactic acid bacterium isolated from animal feces.</title>
        <authorList>
            <person name="Wang L.-T."/>
        </authorList>
    </citation>
    <scope>NUCLEOTIDE SEQUENCE [LARGE SCALE GENOMIC DNA]</scope>
    <source>
        <strain evidence="6 7">8H-2</strain>
    </source>
</reference>
<keyword evidence="7" id="KW-1185">Reference proteome</keyword>
<evidence type="ECO:0000256" key="2">
    <source>
        <dbReference type="ARBA" id="ARBA00022692"/>
    </source>
</evidence>
<protein>
    <submittedName>
        <fullName evidence="6">Uncharacterized protein</fullName>
    </submittedName>
</protein>
<sequence length="240" mass="27797">MDKNNEKNLTTEAELKNTKQVSKIKNMFGTFRNFTTYKKYSSYRNSKVAALFLVLIFAIMFILLLIGILPINFVLLVNSLIPLVIIFITFGGRNQRQIERSNVVLLNKYIKQTNENFSGIKVFSVTDYPVQNDERNWILFDIFPANILFSKLSFEDFETMLLETTRAISSLNEQLSVRNEPTLNVAIPLSKKLINDKMPLAKVDFNYSMPGKMYFISYGSFLPKFLKSEKNSELQMYTII</sequence>
<evidence type="ECO:0000256" key="3">
    <source>
        <dbReference type="ARBA" id="ARBA00022989"/>
    </source>
</evidence>
<comment type="subcellular location">
    <subcellularLocation>
        <location evidence="1">Cell membrane</location>
        <topology evidence="1">Multi-pass membrane protein</topology>
    </subcellularLocation>
</comment>
<dbReference type="Proteomes" id="UP000371977">
    <property type="component" value="Unassembled WGS sequence"/>
</dbReference>
<keyword evidence="2 5" id="KW-0812">Transmembrane</keyword>
<dbReference type="GO" id="GO:0005886">
    <property type="term" value="C:plasma membrane"/>
    <property type="evidence" value="ECO:0007669"/>
    <property type="project" value="UniProtKB-SubCell"/>
</dbReference>
<evidence type="ECO:0000256" key="4">
    <source>
        <dbReference type="ARBA" id="ARBA00023136"/>
    </source>
</evidence>
<keyword evidence="3 5" id="KW-1133">Transmembrane helix</keyword>
<dbReference type="EMBL" id="SDGZ01000008">
    <property type="protein sequence ID" value="TYC50558.1"/>
    <property type="molecule type" value="Genomic_DNA"/>
</dbReference>
<dbReference type="AlphaFoldDB" id="A0A6C2C985"/>
<keyword evidence="4 5" id="KW-0472">Membrane</keyword>
<evidence type="ECO:0000256" key="1">
    <source>
        <dbReference type="ARBA" id="ARBA00004651"/>
    </source>
</evidence>
<evidence type="ECO:0000313" key="6">
    <source>
        <dbReference type="EMBL" id="TYC50558.1"/>
    </source>
</evidence>
<evidence type="ECO:0000256" key="5">
    <source>
        <dbReference type="SAM" id="Phobius"/>
    </source>
</evidence>
<accession>A0A6C2C985</accession>
<evidence type="ECO:0000313" key="7">
    <source>
        <dbReference type="Proteomes" id="UP000371977"/>
    </source>
</evidence>
<feature type="transmembrane region" description="Helical" evidence="5">
    <location>
        <begin position="48"/>
        <end position="69"/>
    </location>
</feature>
<dbReference type="GO" id="GO:0005524">
    <property type="term" value="F:ATP binding"/>
    <property type="evidence" value="ECO:0007669"/>
    <property type="project" value="InterPro"/>
</dbReference>
<dbReference type="RefSeq" id="WP_148622030.1">
    <property type="nucleotide sequence ID" value="NZ_SDGZ01000008.1"/>
</dbReference>
<gene>
    <name evidence="6" type="ORF">ESZ50_02495</name>
</gene>
<feature type="transmembrane region" description="Helical" evidence="5">
    <location>
        <begin position="75"/>
        <end position="92"/>
    </location>
</feature>
<dbReference type="SUPFAM" id="SSF90123">
    <property type="entry name" value="ABC transporter transmembrane region"/>
    <property type="match status" value="1"/>
</dbReference>